<feature type="transmembrane region" description="Helical" evidence="12">
    <location>
        <begin position="664"/>
        <end position="684"/>
    </location>
</feature>
<dbReference type="InterPro" id="IPR003593">
    <property type="entry name" value="AAA+_ATPase"/>
</dbReference>
<proteinExistence type="inferred from homology"/>
<dbReference type="InterPro" id="IPR027417">
    <property type="entry name" value="P-loop_NTPase"/>
</dbReference>
<dbReference type="CDD" id="cd03233">
    <property type="entry name" value="ABCG_PDR_domain1"/>
    <property type="match status" value="1"/>
</dbReference>
<keyword evidence="8 12" id="KW-1133">Transmembrane helix</keyword>
<keyword evidence="3" id="KW-0813">Transport</keyword>
<comment type="subcellular location">
    <subcellularLocation>
        <location evidence="1">Cell membrane</location>
        <topology evidence="1">Multi-pass membrane protein</topology>
    </subcellularLocation>
</comment>
<dbReference type="InterPro" id="IPR034003">
    <property type="entry name" value="ABCG_PDR_2"/>
</dbReference>
<dbReference type="Proteomes" id="UP001197093">
    <property type="component" value="Unassembled WGS sequence"/>
</dbReference>
<gene>
    <name evidence="14" type="ORF">NEMBOFW57_001305</name>
</gene>
<evidence type="ECO:0000313" key="14">
    <source>
        <dbReference type="EMBL" id="KAG7291292.1"/>
    </source>
</evidence>
<dbReference type="InterPro" id="IPR034001">
    <property type="entry name" value="ABCG_PDR_1"/>
</dbReference>
<dbReference type="CDD" id="cd03232">
    <property type="entry name" value="ABCG_PDR_domain2"/>
    <property type="match status" value="1"/>
</dbReference>
<feature type="transmembrane region" description="Helical" evidence="12">
    <location>
        <begin position="586"/>
        <end position="604"/>
    </location>
</feature>
<keyword evidence="7" id="KW-0067">ATP-binding</keyword>
<keyword evidence="5 12" id="KW-0812">Transmembrane</keyword>
<feature type="transmembrane region" description="Helical" evidence="12">
    <location>
        <begin position="1348"/>
        <end position="1366"/>
    </location>
</feature>
<feature type="transmembrane region" description="Helical" evidence="12">
    <location>
        <begin position="1221"/>
        <end position="1245"/>
    </location>
</feature>
<evidence type="ECO:0000256" key="5">
    <source>
        <dbReference type="ARBA" id="ARBA00022692"/>
    </source>
</evidence>
<dbReference type="EMBL" id="JAHCVI010000001">
    <property type="protein sequence ID" value="KAG7291292.1"/>
    <property type="molecule type" value="Genomic_DNA"/>
</dbReference>
<evidence type="ECO:0000256" key="12">
    <source>
        <dbReference type="SAM" id="Phobius"/>
    </source>
</evidence>
<dbReference type="FunFam" id="3.40.50.300:FF:001465">
    <property type="entry name" value="ABC multidrug transporter (Eurofung)"/>
    <property type="match status" value="1"/>
</dbReference>
<dbReference type="Pfam" id="PF19055">
    <property type="entry name" value="ABC2_membrane_7"/>
    <property type="match status" value="1"/>
</dbReference>
<dbReference type="Pfam" id="PF00005">
    <property type="entry name" value="ABC_tran"/>
    <property type="match status" value="2"/>
</dbReference>
<evidence type="ECO:0000256" key="10">
    <source>
        <dbReference type="ARBA" id="ARBA00023180"/>
    </source>
</evidence>
<keyword evidence="15" id="KW-1185">Reference proteome</keyword>
<organism evidence="14 15">
    <name type="scientific">Staphylotrichum longicolle</name>
    <dbReference type="NCBI Taxonomy" id="669026"/>
    <lineage>
        <taxon>Eukaryota</taxon>
        <taxon>Fungi</taxon>
        <taxon>Dikarya</taxon>
        <taxon>Ascomycota</taxon>
        <taxon>Pezizomycotina</taxon>
        <taxon>Sordariomycetes</taxon>
        <taxon>Sordariomycetidae</taxon>
        <taxon>Sordariales</taxon>
        <taxon>Chaetomiaceae</taxon>
        <taxon>Staphylotrichum</taxon>
    </lineage>
</organism>
<dbReference type="PANTHER" id="PTHR19241">
    <property type="entry name" value="ATP-BINDING CASSETTE TRANSPORTER"/>
    <property type="match status" value="1"/>
</dbReference>
<dbReference type="InterPro" id="IPR043926">
    <property type="entry name" value="ABCG_dom"/>
</dbReference>
<comment type="caution">
    <text evidence="14">The sequence shown here is derived from an EMBL/GenBank/DDBJ whole genome shotgun (WGS) entry which is preliminary data.</text>
</comment>
<evidence type="ECO:0000256" key="8">
    <source>
        <dbReference type="ARBA" id="ARBA00022989"/>
    </source>
</evidence>
<feature type="transmembrane region" description="Helical" evidence="12">
    <location>
        <begin position="1109"/>
        <end position="1130"/>
    </location>
</feature>
<evidence type="ECO:0000256" key="11">
    <source>
        <dbReference type="SAM" id="MobiDB-lite"/>
    </source>
</evidence>
<dbReference type="GO" id="GO:0005886">
    <property type="term" value="C:plasma membrane"/>
    <property type="evidence" value="ECO:0007669"/>
    <property type="project" value="UniProtKB-SubCell"/>
</dbReference>
<evidence type="ECO:0000256" key="1">
    <source>
        <dbReference type="ARBA" id="ARBA00004651"/>
    </source>
</evidence>
<dbReference type="FunFam" id="3.40.50.300:FF:000054">
    <property type="entry name" value="ABC multidrug transporter atrF"/>
    <property type="match status" value="1"/>
</dbReference>
<dbReference type="InterPro" id="IPR010929">
    <property type="entry name" value="PDR_CDR_ABC"/>
</dbReference>
<dbReference type="GO" id="GO:0016887">
    <property type="term" value="F:ATP hydrolysis activity"/>
    <property type="evidence" value="ECO:0007669"/>
    <property type="project" value="InterPro"/>
</dbReference>
<evidence type="ECO:0000256" key="6">
    <source>
        <dbReference type="ARBA" id="ARBA00022741"/>
    </source>
</evidence>
<feature type="domain" description="ABC transporter" evidence="13">
    <location>
        <begin position="60"/>
        <end position="308"/>
    </location>
</feature>
<feature type="transmembrane region" description="Helical" evidence="12">
    <location>
        <begin position="558"/>
        <end position="579"/>
    </location>
</feature>
<feature type="compositionally biased region" description="Basic and acidic residues" evidence="11">
    <location>
        <begin position="15"/>
        <end position="26"/>
    </location>
</feature>
<dbReference type="SUPFAM" id="SSF52540">
    <property type="entry name" value="P-loop containing nucleoside triphosphate hydrolases"/>
    <property type="match status" value="2"/>
</dbReference>
<evidence type="ECO:0000256" key="4">
    <source>
        <dbReference type="ARBA" id="ARBA00022475"/>
    </source>
</evidence>
<keyword evidence="10" id="KW-0325">Glycoprotein</keyword>
<accession>A0AAD4F485</accession>
<evidence type="ECO:0000256" key="2">
    <source>
        <dbReference type="ARBA" id="ARBA00006012"/>
    </source>
</evidence>
<name>A0AAD4F485_9PEZI</name>
<keyword evidence="6" id="KW-0547">Nucleotide-binding</keyword>
<evidence type="ECO:0000256" key="3">
    <source>
        <dbReference type="ARBA" id="ARBA00022448"/>
    </source>
</evidence>
<evidence type="ECO:0000256" key="9">
    <source>
        <dbReference type="ARBA" id="ARBA00023136"/>
    </source>
</evidence>
<dbReference type="InterPro" id="IPR003439">
    <property type="entry name" value="ABC_transporter-like_ATP-bd"/>
</dbReference>
<protein>
    <recommendedName>
        <fullName evidence="13">ABC transporter domain-containing protein</fullName>
    </recommendedName>
</protein>
<evidence type="ECO:0000256" key="7">
    <source>
        <dbReference type="ARBA" id="ARBA00022840"/>
    </source>
</evidence>
<dbReference type="SMART" id="SM00382">
    <property type="entry name" value="AAA"/>
    <property type="match status" value="2"/>
</dbReference>
<feature type="transmembrane region" description="Helical" evidence="12">
    <location>
        <begin position="1085"/>
        <end position="1103"/>
    </location>
</feature>
<dbReference type="GO" id="GO:0140359">
    <property type="term" value="F:ABC-type transporter activity"/>
    <property type="evidence" value="ECO:0007669"/>
    <property type="project" value="InterPro"/>
</dbReference>
<feature type="region of interest" description="Disordered" evidence="11">
    <location>
        <begin position="1"/>
        <end position="26"/>
    </location>
</feature>
<dbReference type="Gene3D" id="3.40.50.300">
    <property type="entry name" value="P-loop containing nucleotide triphosphate hydrolases"/>
    <property type="match status" value="2"/>
</dbReference>
<reference evidence="14" key="1">
    <citation type="submission" date="2023-02" db="EMBL/GenBank/DDBJ databases">
        <authorList>
            <person name="Palmer J.M."/>
        </authorList>
    </citation>
    <scope>NUCLEOTIDE SEQUENCE</scope>
    <source>
        <strain evidence="14">FW57</strain>
    </source>
</reference>
<keyword evidence="4" id="KW-1003">Cell membrane</keyword>
<keyword evidence="9 12" id="KW-0472">Membrane</keyword>
<feature type="transmembrane region" description="Helical" evidence="12">
    <location>
        <begin position="513"/>
        <end position="546"/>
    </location>
</feature>
<comment type="similarity">
    <text evidence="2">Belongs to the ABC transporter superfamily. ABCG family. PDR (TC 3.A.1.205) subfamily.</text>
</comment>
<dbReference type="InterPro" id="IPR017871">
    <property type="entry name" value="ABC_transporter-like_CS"/>
</dbReference>
<dbReference type="InterPro" id="IPR013525">
    <property type="entry name" value="ABC2_TM"/>
</dbReference>
<dbReference type="Pfam" id="PF01061">
    <property type="entry name" value="ABC2_membrane"/>
    <property type="match status" value="2"/>
</dbReference>
<evidence type="ECO:0000259" key="13">
    <source>
        <dbReference type="PROSITE" id="PS50893"/>
    </source>
</evidence>
<evidence type="ECO:0000313" key="15">
    <source>
        <dbReference type="Proteomes" id="UP001197093"/>
    </source>
</evidence>
<sequence length="1377" mass="152761">MTASENENETQWTARPKEGRLGPDLRPRRLGITWKDLTVTAVAADATIQENFTSQYNFPQKLRDKRRKPPLKTILDGSHGCVKPGEMLLVLGHPGSGCTTLLSALANRRRGYQSVDGEVHYGSMPAADAGPYSGQIVMNTEDELFFPSLTVDQTMDFATRLKVPFDASQDAAAREKLRKETRDFLLESMGISHTHSTKLGNEFIRGVSGGERKRVSIVECMATRGSVFCWDNSTRGLDASNALEWAKVVRAMTDVLGLASIATLYQAGNGIYHLFDKVLILDGGKQIYYGPMKEARPFMEELGFICQEGANVADFLTGVTVPTERKVRPECEATFPRTPSALKARYEDSPIFHRMRAEYDYPTSEDARENTRLFQEAVAAEKHKQLPSSSPLTVSFPMQVKSCVLRQYQIVWGDKATFIVKQVFTMMQALIMGSLFYNAPQNSSGLFVKSGALFFSLLYNALLSMTEVTSSFNGRPILVKHKLFGFYHPAAFCIAQITADIPLILFQVSVFGVILYFMVGFTATAAAFFTYWVVLVVTTMCMTALFRAIGAAFAKFDGAAKVAGLCILSTMLYTGYMIQKPQMHPWFVWIFWINPVAYAFDALLSNEFHGKTIDCVGNSLVPNGPGYSDPAHQSCAGVTGSTQGQTWLTGDQYLGALTYSQTHIWRNLGILVAWWALFVIITVVSTMRWRAASEGGSTLLIPRERARLVVPAGEDEEANLGEKTSGSQTVNHPDEAAEQVLIKNTSLFTWKNLSYTVKTSEGERLLLDNVQGWVKPGMLGALMGSSGAGKTTLLDVLAQRKTEGTIRGSILVDGRPLPISFQRSAGYCEQLDVHEPFATVREALEFSALLRQRRDVPREEKLKYVDTIIDLLELHDLADTLIGQPGAGLTIEQRKRVTIGVELVAKPSILIFLDEPTSGLDGQAAYNTVRFLRKLADVGQAVLVTIHQPSAQIFSVFDTLLLLAGGGKTVYFGDIGEGGQTVKGYFDRYGAPCPPETNLAEHVIDVVSGSLSQGKDWSQVWLSSPEHEAVTRELDELIADAAANPPKTMDDGHEFATTIWEQLKLVTKRTSVSLYRNVDYVNNKVALHFVASLFNGFSFFQIGHSVNDLQMRLFTVFNFIFVAPGIINHMQPLFIQRRDIFETREKKSKMYSWVAFVTAAIISELPYLVLCAVLYFACWYYTVGFPHDSSRAGSTFFVMLMFEFVYTGIGQFEAAYAPSELFAALVNPVVIGILVSFCGVLVPYAQIPAFWRYWLYWINPFNYLTGSMLIFGIWGTEVTCAPGELARFDPANGTCGEYLAGYMHGMGRGAKLLNPEATTQCEVCPFSSGSVYLKALNLNEYYYGWRDAGIVVIFVLSSYALVFLLMRLRTRASKKAE</sequence>
<dbReference type="PROSITE" id="PS50893">
    <property type="entry name" value="ABC_TRANSPORTER_2"/>
    <property type="match status" value="2"/>
</dbReference>
<dbReference type="Pfam" id="PF06422">
    <property type="entry name" value="PDR_CDR"/>
    <property type="match status" value="1"/>
</dbReference>
<feature type="compositionally biased region" description="Polar residues" evidence="11">
    <location>
        <begin position="1"/>
        <end position="13"/>
    </location>
</feature>
<feature type="transmembrane region" description="Helical" evidence="12">
    <location>
        <begin position="1151"/>
        <end position="1177"/>
    </location>
</feature>
<dbReference type="GO" id="GO:0005524">
    <property type="term" value="F:ATP binding"/>
    <property type="evidence" value="ECO:0007669"/>
    <property type="project" value="UniProtKB-KW"/>
</dbReference>
<dbReference type="PROSITE" id="PS00211">
    <property type="entry name" value="ABC_TRANSPORTER_1"/>
    <property type="match status" value="1"/>
</dbReference>
<feature type="domain" description="ABC transporter" evidence="13">
    <location>
        <begin position="748"/>
        <end position="991"/>
    </location>
</feature>